<comment type="similarity">
    <text evidence="1">Belongs to the short-chain dehydrogenases/reductases (SDR) family.</text>
</comment>
<name>A0A543B1D4_9ACTN</name>
<dbReference type="GO" id="GO:0016614">
    <property type="term" value="F:oxidoreductase activity, acting on CH-OH group of donors"/>
    <property type="evidence" value="ECO:0007669"/>
    <property type="project" value="UniProtKB-ARBA"/>
</dbReference>
<evidence type="ECO:0000256" key="1">
    <source>
        <dbReference type="ARBA" id="ARBA00006484"/>
    </source>
</evidence>
<dbReference type="Gene3D" id="3.40.50.720">
    <property type="entry name" value="NAD(P)-binding Rossmann-like Domain"/>
    <property type="match status" value="1"/>
</dbReference>
<dbReference type="EMBL" id="VFOW01000001">
    <property type="protein sequence ID" value="TQL78638.1"/>
    <property type="molecule type" value="Genomic_DNA"/>
</dbReference>
<dbReference type="SUPFAM" id="SSF51735">
    <property type="entry name" value="NAD(P)-binding Rossmann-fold domains"/>
    <property type="match status" value="1"/>
</dbReference>
<sequence length="289" mass="31105">MTSPLAGKTALITGVSRRRGIGFGIAAELARLGAHVFLHHYSPYDRHQPWGDDDLSLIRSGIRERLIDGAAFGDVSADLSLPDGHETVMDAAVELTGTVDIMVCNHATDGSGSIFDVTAAQLDTCWNVNTRSTLLLTRRFAEQYAPRSAADPKRPGDRDRPEQHVDEHRTGRVIWLTSGQQDGPMRGEVAYATTKAALAGVTPTVAAELLERGIVLNTVNPGPVNTGYLDPETTDRDLTELTAMIAETPYGRFGTPEDPARLIGWLVTDAARWMVGQVLTSDGGFAVNG</sequence>
<reference evidence="4 5" key="1">
    <citation type="submission" date="2019-06" db="EMBL/GenBank/DDBJ databases">
        <title>Sequencing the genomes of 1000 actinobacteria strains.</title>
        <authorList>
            <person name="Klenk H.-P."/>
        </authorList>
    </citation>
    <scope>NUCLEOTIDE SEQUENCE [LARGE SCALE GENOMIC DNA]</scope>
    <source>
        <strain evidence="4 5">DSM 45928</strain>
    </source>
</reference>
<dbReference type="Proteomes" id="UP000317043">
    <property type="component" value="Unassembled WGS sequence"/>
</dbReference>
<comment type="caution">
    <text evidence="4">The sequence shown here is derived from an EMBL/GenBank/DDBJ whole genome shotgun (WGS) entry which is preliminary data.</text>
</comment>
<dbReference type="InParanoid" id="A0A543B1D4"/>
<dbReference type="PANTHER" id="PTHR48107:SF7">
    <property type="entry name" value="RE15974P"/>
    <property type="match status" value="1"/>
</dbReference>
<evidence type="ECO:0000256" key="2">
    <source>
        <dbReference type="ARBA" id="ARBA00023002"/>
    </source>
</evidence>
<dbReference type="PROSITE" id="PS00061">
    <property type="entry name" value="ADH_SHORT"/>
    <property type="match status" value="1"/>
</dbReference>
<dbReference type="CDD" id="cd05233">
    <property type="entry name" value="SDR_c"/>
    <property type="match status" value="1"/>
</dbReference>
<evidence type="ECO:0000313" key="4">
    <source>
        <dbReference type="EMBL" id="TQL78638.1"/>
    </source>
</evidence>
<keyword evidence="5" id="KW-1185">Reference proteome</keyword>
<keyword evidence="2" id="KW-0560">Oxidoreductase</keyword>
<dbReference type="PANTHER" id="PTHR48107">
    <property type="entry name" value="NADPH-DEPENDENT ALDEHYDE REDUCTASE-LIKE PROTEIN, CHLOROPLASTIC-RELATED"/>
    <property type="match status" value="1"/>
</dbReference>
<accession>A0A543B1D4</accession>
<feature type="region of interest" description="Disordered" evidence="3">
    <location>
        <begin position="145"/>
        <end position="169"/>
    </location>
</feature>
<evidence type="ECO:0000256" key="3">
    <source>
        <dbReference type="SAM" id="MobiDB-lite"/>
    </source>
</evidence>
<protein>
    <submittedName>
        <fullName evidence="4">3-oxoacyl-[acyl-carrier protein] reductase</fullName>
    </submittedName>
</protein>
<dbReference type="AlphaFoldDB" id="A0A543B1D4"/>
<dbReference type="PRINTS" id="PR00081">
    <property type="entry name" value="GDHRDH"/>
</dbReference>
<evidence type="ECO:0000313" key="5">
    <source>
        <dbReference type="Proteomes" id="UP000317043"/>
    </source>
</evidence>
<proteinExistence type="inferred from homology"/>
<dbReference type="InterPro" id="IPR020904">
    <property type="entry name" value="Sc_DH/Rdtase_CS"/>
</dbReference>
<dbReference type="Pfam" id="PF13561">
    <property type="entry name" value="adh_short_C2"/>
    <property type="match status" value="2"/>
</dbReference>
<feature type="compositionally biased region" description="Basic and acidic residues" evidence="3">
    <location>
        <begin position="150"/>
        <end position="169"/>
    </location>
</feature>
<dbReference type="InterPro" id="IPR002347">
    <property type="entry name" value="SDR_fam"/>
</dbReference>
<dbReference type="OrthoDB" id="9803333at2"/>
<gene>
    <name evidence="4" type="ORF">FB566_4228</name>
</gene>
<organism evidence="4 5">
    <name type="scientific">Stackebrandtia endophytica</name>
    <dbReference type="NCBI Taxonomy" id="1496996"/>
    <lineage>
        <taxon>Bacteria</taxon>
        <taxon>Bacillati</taxon>
        <taxon>Actinomycetota</taxon>
        <taxon>Actinomycetes</taxon>
        <taxon>Glycomycetales</taxon>
        <taxon>Glycomycetaceae</taxon>
        <taxon>Stackebrandtia</taxon>
    </lineage>
</organism>
<dbReference type="RefSeq" id="WP_142043325.1">
    <property type="nucleotide sequence ID" value="NZ_JBHTGS010000003.1"/>
</dbReference>
<dbReference type="InterPro" id="IPR036291">
    <property type="entry name" value="NAD(P)-bd_dom_sf"/>
</dbReference>